<dbReference type="AlphaFoldDB" id="A1RZV3"/>
<dbReference type="Pfam" id="PF01909">
    <property type="entry name" value="NTP_transf_2"/>
    <property type="match status" value="1"/>
</dbReference>
<protein>
    <submittedName>
        <fullName evidence="2">DNA polymerase, beta domain protein region</fullName>
    </submittedName>
</protein>
<dbReference type="eggNOG" id="arCOG01211">
    <property type="taxonomic scope" value="Archaea"/>
</dbReference>
<dbReference type="Proteomes" id="UP000000641">
    <property type="component" value="Chromosome"/>
</dbReference>
<accession>A1RZV3</accession>
<dbReference type="InterPro" id="IPR043519">
    <property type="entry name" value="NT_sf"/>
</dbReference>
<reference evidence="3" key="1">
    <citation type="journal article" date="2008" name="J. Bacteriol.">
        <title>Genome sequence of Thermofilum pendens reveals an exceptional loss of biosynthetic pathways without genome reduction.</title>
        <authorList>
            <person name="Anderson I."/>
            <person name="Rodriguez J."/>
            <person name="Susanti D."/>
            <person name="Porat I."/>
            <person name="Reich C."/>
            <person name="Ulrich L.E."/>
            <person name="Elkins J.G."/>
            <person name="Mavromatis K."/>
            <person name="Lykidis A."/>
            <person name="Kim E."/>
            <person name="Thompson L.S."/>
            <person name="Nolan M."/>
            <person name="Land M."/>
            <person name="Copeland A."/>
            <person name="Lapidus A."/>
            <person name="Lucas S."/>
            <person name="Detter C."/>
            <person name="Zhulin I.B."/>
            <person name="Olsen G.J."/>
            <person name="Whitman W."/>
            <person name="Mukhopadhyay B."/>
            <person name="Bristow J."/>
            <person name="Kyrpides N."/>
        </authorList>
    </citation>
    <scope>NUCLEOTIDE SEQUENCE [LARGE SCALE GENOMIC DNA]</scope>
    <source>
        <strain evidence="3">DSM 2475 / Hrk 5</strain>
    </source>
</reference>
<keyword evidence="3" id="KW-1185">Reference proteome</keyword>
<dbReference type="InterPro" id="IPR002934">
    <property type="entry name" value="Polymerase_NTP_transf_dom"/>
</dbReference>
<dbReference type="STRING" id="368408.Tpen_1336"/>
<sequence length="120" mass="13394">MSRVRLREVLRCGALEDLVPGLERVVDELVERYRPLEVIVAGSLARGEFVRGLSDVDILVVVEREVSDSERFALRSVGDVDVEVTVVSRRELEEAVAAGNPFYAEAFERGVRVYSSKASR</sequence>
<dbReference type="CDD" id="cd05403">
    <property type="entry name" value="NT_KNTase_like"/>
    <property type="match status" value="1"/>
</dbReference>
<evidence type="ECO:0000313" key="3">
    <source>
        <dbReference type="Proteomes" id="UP000000641"/>
    </source>
</evidence>
<dbReference type="HOGENOM" id="CLU_149109_0_0_2"/>
<dbReference type="EnsemblBacteria" id="ABL78733">
    <property type="protein sequence ID" value="ABL78733"/>
    <property type="gene ID" value="Tpen_1336"/>
</dbReference>
<dbReference type="GeneID" id="4601311"/>
<dbReference type="RefSeq" id="WP_011752998.1">
    <property type="nucleotide sequence ID" value="NC_008698.1"/>
</dbReference>
<evidence type="ECO:0000313" key="2">
    <source>
        <dbReference type="EMBL" id="ABL78733.1"/>
    </source>
</evidence>
<dbReference type="SUPFAM" id="SSF81301">
    <property type="entry name" value="Nucleotidyltransferase"/>
    <property type="match status" value="1"/>
</dbReference>
<feature type="domain" description="Polymerase nucleotidyl transferase" evidence="1">
    <location>
        <begin position="22"/>
        <end position="74"/>
    </location>
</feature>
<organism evidence="2 3">
    <name type="scientific">Thermofilum pendens (strain DSM 2475 / Hrk 5)</name>
    <dbReference type="NCBI Taxonomy" id="368408"/>
    <lineage>
        <taxon>Archaea</taxon>
        <taxon>Thermoproteota</taxon>
        <taxon>Thermoprotei</taxon>
        <taxon>Thermofilales</taxon>
        <taxon>Thermofilaceae</taxon>
        <taxon>Thermofilum</taxon>
    </lineage>
</organism>
<proteinExistence type="predicted"/>
<dbReference type="KEGG" id="tpe:Tpen_1336"/>
<name>A1RZV3_THEPD</name>
<dbReference type="Gene3D" id="3.30.460.10">
    <property type="entry name" value="Beta Polymerase, domain 2"/>
    <property type="match status" value="1"/>
</dbReference>
<evidence type="ECO:0000259" key="1">
    <source>
        <dbReference type="Pfam" id="PF01909"/>
    </source>
</evidence>
<dbReference type="EMBL" id="CP000505">
    <property type="protein sequence ID" value="ABL78733.1"/>
    <property type="molecule type" value="Genomic_DNA"/>
</dbReference>
<gene>
    <name evidence="2" type="ordered locus">Tpen_1336</name>
</gene>
<dbReference type="GO" id="GO:0016779">
    <property type="term" value="F:nucleotidyltransferase activity"/>
    <property type="evidence" value="ECO:0007669"/>
    <property type="project" value="InterPro"/>
</dbReference>